<dbReference type="InterPro" id="IPR036179">
    <property type="entry name" value="Ig-like_dom_sf"/>
</dbReference>
<feature type="domain" description="Fibronectin type-III" evidence="36">
    <location>
        <begin position="1780"/>
        <end position="1876"/>
    </location>
</feature>
<evidence type="ECO:0000256" key="32">
    <source>
        <dbReference type="PROSITE-ProRule" id="PRU10141"/>
    </source>
</evidence>
<dbReference type="RefSeq" id="XP_055900291.1">
    <property type="nucleotide sequence ID" value="XM_056044316.1"/>
</dbReference>
<dbReference type="PRINTS" id="PR00014">
    <property type="entry name" value="FNTYPEIII"/>
</dbReference>
<dbReference type="RefSeq" id="XP_055900286.1">
    <property type="nucleotide sequence ID" value="XM_056044311.1"/>
</dbReference>
<keyword evidence="17" id="KW-0418">Kinase</keyword>
<dbReference type="InterPro" id="IPR007110">
    <property type="entry name" value="Ig-like_dom"/>
</dbReference>
<feature type="domain" description="Fibronectin type-III" evidence="36">
    <location>
        <begin position="2093"/>
        <end position="2188"/>
    </location>
</feature>
<feature type="domain" description="Fibronectin type-III" evidence="36">
    <location>
        <begin position="3480"/>
        <end position="3575"/>
    </location>
</feature>
<keyword evidence="19 32" id="KW-0067">ATP-binding</keyword>
<accession>A0A9W3BLJ3</accession>
<feature type="domain" description="Fibronectin type-III" evidence="36">
    <location>
        <begin position="2489"/>
        <end position="2584"/>
    </location>
</feature>
<evidence type="ECO:0000256" key="1">
    <source>
        <dbReference type="ARBA" id="ARBA00001946"/>
    </source>
</evidence>
<dbReference type="RefSeq" id="XP_055900283.1">
    <property type="nucleotide sequence ID" value="XM_056044308.1"/>
</dbReference>
<dbReference type="OrthoDB" id="504170at2759"/>
<feature type="domain" description="Ig-like" evidence="35">
    <location>
        <begin position="4344"/>
        <end position="4432"/>
    </location>
</feature>
<keyword evidence="14" id="KW-0732">Signal</keyword>
<dbReference type="PANTHER" id="PTHR14340">
    <property type="entry name" value="MICROFIBRIL-ASSOCIATED GLYCOPROTEIN 3"/>
    <property type="match status" value="1"/>
</dbReference>
<evidence type="ECO:0000256" key="22">
    <source>
        <dbReference type="ARBA" id="ARBA00022889"/>
    </source>
</evidence>
<evidence type="ECO:0000313" key="41">
    <source>
        <dbReference type="RefSeq" id="XP_055900286.1"/>
    </source>
</evidence>
<keyword evidence="21" id="KW-0112">Calmodulin-binding</keyword>
<dbReference type="GO" id="GO:0060298">
    <property type="term" value="P:positive regulation of sarcomere organization"/>
    <property type="evidence" value="ECO:0007669"/>
    <property type="project" value="UniProtKB-ARBA"/>
</dbReference>
<keyword evidence="13" id="KW-0479">Metal-binding</keyword>
<comment type="subcellular location">
    <subcellularLocation>
        <location evidence="4">Cytoplasm</location>
        <location evidence="4">Myofibril</location>
        <location evidence="4">Sarcomere</location>
    </subcellularLocation>
    <subcellularLocation>
        <location evidence="3">Membrane</location>
        <topology evidence="3">Single-pass membrane protein</topology>
    </subcellularLocation>
    <subcellularLocation>
        <location evidence="2">Nucleus</location>
    </subcellularLocation>
</comment>
<evidence type="ECO:0000313" key="43">
    <source>
        <dbReference type="RefSeq" id="XP_055900288.1"/>
    </source>
</evidence>
<feature type="domain" description="Fibronectin type-III" evidence="36">
    <location>
        <begin position="3090"/>
        <end position="3185"/>
    </location>
</feature>
<protein>
    <recommendedName>
        <fullName evidence="31">Titin</fullName>
        <ecNumber evidence="6">2.7.11.1</ecNumber>
    </recommendedName>
</protein>
<feature type="domain" description="Ig-like" evidence="35">
    <location>
        <begin position="1395"/>
        <end position="1489"/>
    </location>
</feature>
<dbReference type="GO" id="GO:0004674">
    <property type="term" value="F:protein serine/threonine kinase activity"/>
    <property type="evidence" value="ECO:0007669"/>
    <property type="project" value="UniProtKB-KW"/>
</dbReference>
<evidence type="ECO:0000256" key="13">
    <source>
        <dbReference type="ARBA" id="ARBA00022723"/>
    </source>
</evidence>
<reference evidence="38 39" key="1">
    <citation type="submission" date="2025-04" db="UniProtKB">
        <authorList>
            <consortium name="RefSeq"/>
        </authorList>
    </citation>
    <scope>IDENTIFICATION</scope>
</reference>
<evidence type="ECO:0000256" key="25">
    <source>
        <dbReference type="ARBA" id="ARBA00023157"/>
    </source>
</evidence>
<feature type="region of interest" description="Disordered" evidence="33">
    <location>
        <begin position="4590"/>
        <end position="4654"/>
    </location>
</feature>
<keyword evidence="15" id="KW-0677">Repeat</keyword>
<evidence type="ECO:0000256" key="4">
    <source>
        <dbReference type="ARBA" id="ARBA00004204"/>
    </source>
</evidence>
<feature type="domain" description="Protein kinase" evidence="34">
    <location>
        <begin position="4021"/>
        <end position="4276"/>
    </location>
</feature>
<dbReference type="FunFam" id="2.60.40.10:FF:000034">
    <property type="entry name" value="Titin isoform A"/>
    <property type="match status" value="1"/>
</dbReference>
<evidence type="ECO:0000256" key="16">
    <source>
        <dbReference type="ARBA" id="ARBA00022741"/>
    </source>
</evidence>
<dbReference type="GO" id="GO:0007517">
    <property type="term" value="P:muscle organ development"/>
    <property type="evidence" value="ECO:0007669"/>
    <property type="project" value="UniProtKB-ARBA"/>
</dbReference>
<feature type="domain" description="Fibronectin type-III" evidence="36">
    <location>
        <begin position="3872"/>
        <end position="3965"/>
    </location>
</feature>
<evidence type="ECO:0000256" key="18">
    <source>
        <dbReference type="ARBA" id="ARBA00022837"/>
    </source>
</evidence>
<dbReference type="GO" id="GO:0005516">
    <property type="term" value="F:calmodulin binding"/>
    <property type="evidence" value="ECO:0007669"/>
    <property type="project" value="UniProtKB-KW"/>
</dbReference>
<evidence type="ECO:0000259" key="35">
    <source>
        <dbReference type="PROSITE" id="PS50835"/>
    </source>
</evidence>
<feature type="domain" description="Fibronectin type-III" evidence="36">
    <location>
        <begin position="2983"/>
        <end position="3084"/>
    </location>
</feature>
<comment type="cofactor">
    <cofactor evidence="1">
        <name>Mg(2+)</name>
        <dbReference type="ChEBI" id="CHEBI:18420"/>
    </cofactor>
</comment>
<dbReference type="GO" id="GO:0030018">
    <property type="term" value="C:Z disc"/>
    <property type="evidence" value="ECO:0007669"/>
    <property type="project" value="UniProtKB-ARBA"/>
</dbReference>
<dbReference type="FunFam" id="2.60.40.10:FF:000107">
    <property type="entry name" value="Myosin, light chain kinase a"/>
    <property type="match status" value="4"/>
</dbReference>
<dbReference type="OMA" id="TEVKWWK"/>
<dbReference type="FunFam" id="2.60.40.10:FF:000050">
    <property type="entry name" value="Titin isoform B"/>
    <property type="match status" value="1"/>
</dbReference>
<feature type="domain" description="Ig-like" evidence="35">
    <location>
        <begin position="4645"/>
        <end position="4733"/>
    </location>
</feature>
<evidence type="ECO:0000256" key="29">
    <source>
        <dbReference type="ARBA" id="ARBA00047899"/>
    </source>
</evidence>
<gene>
    <name evidence="38 39 40 41 42 43 44 45 46" type="primary">LOC106054261</name>
</gene>
<dbReference type="SMART" id="SM00408">
    <property type="entry name" value="IGc2"/>
    <property type="match status" value="21"/>
</dbReference>
<feature type="domain" description="Fibronectin type-III" evidence="36">
    <location>
        <begin position="2389"/>
        <end position="2483"/>
    </location>
</feature>
<evidence type="ECO:0000259" key="34">
    <source>
        <dbReference type="PROSITE" id="PS50011"/>
    </source>
</evidence>
<dbReference type="FunFam" id="2.60.40.10:FF:000557">
    <property type="entry name" value="Myosin binding protein Ha"/>
    <property type="match status" value="1"/>
</dbReference>
<evidence type="ECO:0000256" key="10">
    <source>
        <dbReference type="ARBA" id="ARBA00022553"/>
    </source>
</evidence>
<evidence type="ECO:0000313" key="44">
    <source>
        <dbReference type="RefSeq" id="XP_055900289.1"/>
    </source>
</evidence>
<feature type="region of interest" description="Disordered" evidence="33">
    <location>
        <begin position="3168"/>
        <end position="3194"/>
    </location>
</feature>
<dbReference type="SUPFAM" id="SSF56112">
    <property type="entry name" value="Protein kinase-like (PK-like)"/>
    <property type="match status" value="1"/>
</dbReference>
<dbReference type="GO" id="GO:0005634">
    <property type="term" value="C:nucleus"/>
    <property type="evidence" value="ECO:0007669"/>
    <property type="project" value="UniProtKB-SubCell"/>
</dbReference>
<keyword evidence="25" id="KW-1015">Disulfide bond</keyword>
<feature type="compositionally biased region" description="Basic and acidic residues" evidence="33">
    <location>
        <begin position="794"/>
        <end position="804"/>
    </location>
</feature>
<keyword evidence="26" id="KW-0514">Muscle protein</keyword>
<evidence type="ECO:0000256" key="11">
    <source>
        <dbReference type="ARBA" id="ARBA00022679"/>
    </source>
</evidence>
<keyword evidence="23" id="KW-1133">Transmembrane helix</keyword>
<evidence type="ECO:0000256" key="9">
    <source>
        <dbReference type="ARBA" id="ARBA00022527"/>
    </source>
</evidence>
<feature type="binding site" evidence="32">
    <location>
        <position position="4050"/>
    </location>
    <ligand>
        <name>ATP</name>
        <dbReference type="ChEBI" id="CHEBI:30616"/>
    </ligand>
</feature>
<keyword evidence="37" id="KW-1185">Reference proteome</keyword>
<evidence type="ECO:0000256" key="6">
    <source>
        <dbReference type="ARBA" id="ARBA00012513"/>
    </source>
</evidence>
<evidence type="ECO:0000256" key="8">
    <source>
        <dbReference type="ARBA" id="ARBA00022490"/>
    </source>
</evidence>
<dbReference type="CDD" id="cd00096">
    <property type="entry name" value="Ig"/>
    <property type="match status" value="3"/>
</dbReference>
<feature type="domain" description="Fibronectin type-III" evidence="36">
    <location>
        <begin position="1994"/>
        <end position="2087"/>
    </location>
</feature>
<evidence type="ECO:0000256" key="19">
    <source>
        <dbReference type="ARBA" id="ARBA00022840"/>
    </source>
</evidence>
<dbReference type="PROSITE" id="PS50835">
    <property type="entry name" value="IG_LIKE"/>
    <property type="match status" value="20"/>
</dbReference>
<evidence type="ECO:0000256" key="31">
    <source>
        <dbReference type="ARBA" id="ARBA00073138"/>
    </source>
</evidence>
<dbReference type="InterPro" id="IPR013783">
    <property type="entry name" value="Ig-like_fold"/>
</dbReference>
<dbReference type="FunFam" id="2.60.40.10:FF:000127">
    <property type="entry name" value="titin isoform X1"/>
    <property type="match status" value="6"/>
</dbReference>
<dbReference type="PROSITE" id="PS50011">
    <property type="entry name" value="PROTEIN_KINASE_DOM"/>
    <property type="match status" value="1"/>
</dbReference>
<dbReference type="FunFam" id="2.60.40.10:FF:000017">
    <property type="entry name" value="Down syndrome cell adhesion molecule b"/>
    <property type="match status" value="1"/>
</dbReference>
<comment type="catalytic activity">
    <reaction evidence="29">
        <text>L-threonyl-[protein] + ATP = O-phospho-L-threonyl-[protein] + ADP + H(+)</text>
        <dbReference type="Rhea" id="RHEA:46608"/>
        <dbReference type="Rhea" id="RHEA-COMP:11060"/>
        <dbReference type="Rhea" id="RHEA-COMP:11605"/>
        <dbReference type="ChEBI" id="CHEBI:15378"/>
        <dbReference type="ChEBI" id="CHEBI:30013"/>
        <dbReference type="ChEBI" id="CHEBI:30616"/>
        <dbReference type="ChEBI" id="CHEBI:61977"/>
        <dbReference type="ChEBI" id="CHEBI:456216"/>
        <dbReference type="EC" id="2.7.11.1"/>
    </reaction>
</comment>
<dbReference type="FunFam" id="2.60.40.10:FF:000003">
    <property type="entry name" value="Titin isoform E"/>
    <property type="match status" value="4"/>
</dbReference>
<dbReference type="RefSeq" id="XP_055900288.1">
    <property type="nucleotide sequence ID" value="XM_056044313.1"/>
</dbReference>
<dbReference type="PROSITE" id="PS50853">
    <property type="entry name" value="FN3"/>
    <property type="match status" value="15"/>
</dbReference>
<keyword evidence="7" id="KW-0787">Thick filament</keyword>
<feature type="domain" description="Ig-like" evidence="35">
    <location>
        <begin position="649"/>
        <end position="739"/>
    </location>
</feature>
<keyword evidence="20" id="KW-0460">Magnesium</keyword>
<dbReference type="PROSITE" id="PS00107">
    <property type="entry name" value="PROTEIN_KINASE_ATP"/>
    <property type="match status" value="1"/>
</dbReference>
<feature type="domain" description="Ig-like" evidence="35">
    <location>
        <begin position="443"/>
        <end position="535"/>
    </location>
</feature>
<feature type="compositionally biased region" description="Acidic residues" evidence="33">
    <location>
        <begin position="908"/>
        <end position="941"/>
    </location>
</feature>
<keyword evidence="27" id="KW-0539">Nucleus</keyword>
<keyword evidence="16 32" id="KW-0547">Nucleotide-binding</keyword>
<dbReference type="PROSITE" id="PS00108">
    <property type="entry name" value="PROTEIN_KINASE_ST"/>
    <property type="match status" value="1"/>
</dbReference>
<dbReference type="RefSeq" id="XP_055900289.1">
    <property type="nucleotide sequence ID" value="XM_056044314.1"/>
</dbReference>
<evidence type="ECO:0000256" key="24">
    <source>
        <dbReference type="ARBA" id="ARBA00023136"/>
    </source>
</evidence>
<evidence type="ECO:0000313" key="42">
    <source>
        <dbReference type="RefSeq" id="XP_055900287.1"/>
    </source>
</evidence>
<keyword evidence="11" id="KW-0808">Transferase</keyword>
<feature type="compositionally biased region" description="Basic and acidic residues" evidence="33">
    <location>
        <begin position="4634"/>
        <end position="4646"/>
    </location>
</feature>
<dbReference type="InterPro" id="IPR011009">
    <property type="entry name" value="Kinase-like_dom_sf"/>
</dbReference>
<feature type="domain" description="Ig-like" evidence="35">
    <location>
        <begin position="3292"/>
        <end position="3380"/>
    </location>
</feature>
<evidence type="ECO:0000256" key="15">
    <source>
        <dbReference type="ARBA" id="ARBA00022737"/>
    </source>
</evidence>
<evidence type="ECO:0000313" key="37">
    <source>
        <dbReference type="Proteomes" id="UP001165740"/>
    </source>
</evidence>
<dbReference type="Gene3D" id="1.10.510.10">
    <property type="entry name" value="Transferase(Phosphotransferase) domain 1"/>
    <property type="match status" value="1"/>
</dbReference>
<keyword evidence="9" id="KW-0723">Serine/threonine-protein kinase</keyword>
<dbReference type="SMART" id="SM00409">
    <property type="entry name" value="IG"/>
    <property type="match status" value="26"/>
</dbReference>
<sequence>MGVGDDVAPRFTQKPALRQEDNGQKLVFHCVLEASPKPDIAWFMGTTPLKETDRTRMRTESAGGAAFNVILEIVGVTQSDAGTYKVVAKNRLGEVSASINLNFSAAGGQKQQEGIAPNFIQKPVTRQENNGKKLLFECSLTSDPAPAITWYKDNAVIQSEGRFNIRAEPRENKTYFLVLEINDVAAQDAGNYKVTAKNTLGESNATIRLNFDSSVILQQGTQPAQGSRPQFVQKPTIRQSGQAVIIECQLTADPSPSVSWFHNNLPIQQSSRLLQDMRSEEYVHQISLQISQVTLQDGGEYRAVARNTLGEATATITLNFEGSKKPQGQDGKAPHFTQKPTIKQQQNLLLMTCLLEAKPAPQIRWFRDTTEVGDGGRYSITIQRDPSGADLYTVVLQIRDPATEDAGTYKCTAANDLGESNANITLNFQGGEKPGKPPTGIAPAFKEKPKVAQDASGKNIVIECQCSANPKPTITWYKGTSTLQASSRIVPTLIENGNEYTLKLEILNFTKDDGGQYKVTAKNDFGEGNANITINLEGPKEPPPVLQGKPNIRLDEASQSIIIEQGIQSAVPPTVSWYFGNQPLKSDNKYKIDLPQEKGLYYSTLRITSFSDKDSGTYKLVVKTAGGEATSTATVNVSALKPKVKGEAPKFVQNLTPKIVNDGDKVEFVVKVSGTEPIEVNWSKDKKPIKSGDIFGVTYDKGTAKLSISEVFPEDSGNYTVEIKNQWGSASSTASLQVKELPEEKLKNDQNKTEAKPKDSNKIEIKSQQIEESKMEIRTQSKTKQDTPVEEIIEAPKAKPKEESAPPPPPKKVEEKKEEPKKTEVAKKPEEVKKPEAKKPEEPKKPEEAPAIVVDEDEKGRVTNRGKQVKKAAPGKDEEPKDGSAPKSKTSKSKGSKPYLKQHTTILEELEEDGFAEGESDQSEEEEEDDQSNPFDAEDSDEGKASIDLKDGKKPMRIGDGPTFKEKPVNQVVFEGDDLKITVTADPKGKPAPAIKFYRGPRELKDDSRVSIRVDGLSSTFGIKRTRLTDEAKYTVNIESEGAITDTATFSVFIKDPKDSQLDYRALLKHRDQGKKQAEEEDVDWGSLKPVDKKGRRLSQIEVMKMSLKKVEKAEGSDSEEEKQRSRRESRSQVEYERDTKEITLDKGDDKQKPGSRRQSIENETPVKKASVDKLEALEQTRRASMQTRRASLAEVIPDWPTLIPRKVIKEEPDKFNMEMEDIKCLEGVASATFVAEFCKPDAKVKWFKNKLEIFHGHKYHFESDHDDYKLTINNVKVEDGGKYTCQCNDISTSAWLYVEAKEPEYYFTQKLPDTYKVKRKKTGVLECFVSDPRARVKWYKGDDVIEYTPGKFEIQRRENRCIFKIVDATPEDEGTYTCQCGDAKTSTKVLVVEPEWEFLRKLEDVEAVEREKATMECDVSDPEADVIWLREGKDSPGVIEELKAGGKYEFVKEGLKRRLVVKNCSIKDDGKYTCQVLDQTTTAELFVSPDVKFMKKLVDKTCKEKETIALECKATNPHKHPFQWLKNGVPIKTDLPKYESNNKGEVYKLTVKDVDIGDSGEYTIQIGERPNRCNVTVQPLPRPPKIDASKVKDIFVKKGDTIELNIPFDGAPVPRALWSKDGKHIDEGNLDTVTEPKMTKLTIPAAQRSDTGSYELTLTNDAGEDKVPVKITVMDAPEAPQGPLEVVDIFSNRCALLWDKPKEDGGSPVTHYIVEKMDAGKGEWEKVCETDDVEVDVCDLTPGHHYQFRVSAVNSQGVSEPLPTEGTMLAKDPWDPTSPPGEPNVIDYDKDYAELEWTPPEKENGAPVSGYLIEFREKGEGEKDWKKGVETGPENKGTVKGLKENKEYEFRVIAKNKAGPSEPSVCSEPVLCKSRKVKPRIDQKTVPQNIRIKVGQKFTLGPITFIGEPNPQVSWLVKNLGPKGDLETGKKQEEAPFEPTDVLTLNNKPKETTIDCRDGLRKHTGEYILTVTNKHGSDSATISVVVLGPPGRPGGPLEVKEVTKDSATITWKPPQDDGGSDIKGYRVEKFDMDKGKWEKVATVQGNKCVVPKLQEGHDYKFRVIAEGPNGDSEPLELENPITAKNPFEKPSSPGKPEVVDRDRTFIEMKWEPPRDDGGAPIAGYEVERKEPKTNRWIKLNKNLITEPQFKDEKVQEGKEYEYRVYAVNEAGPSEPSATSAPVVAKPLKEVPKVNLDNLFGAKEIRVRAGEPININLGICGAPEPTVEWLKGGKPLGNRAQLANDEKEAKLHIPKAERGDTGKYSIKVANKHGDDTAEISVVVLDKPGEPEGPLEISDLTAEGCKLTWKPPKDNGGAEVTGYVVEKCEEGSTYWEKVPGVITGQSINAKGLKEGKNYKFRVKAENIYGLGEPLESQKITAKNPFDTPDAPRDLEITKYDRSSVTLSWKEPTSDGGNPIKGYLVEKKEKGKDWTKASVFPVPETTYTVLKLTEGSEVEFRVMAVNDGGPGKPSKTTPKHIVRDPVFPAGAPNTPNVDKITKDSVTLSWSKPSNDGGSKLTGFVVEKKKKGEDWMECATVPPNQLTATIPKLKEGEEYQFRVRADNAVGAGEPSKPTNSIIAADQPEKPKLNPTGLKDINVKAGQEFTIKVPFSGTPKPTAKWTLNGEGVADPPRITMTLTDDHAILHCAKAKRDNTGKYELTLKNDEGTDTMKINVNVLDKPGAPVGPIEASDFQGESLTLTWKPPKDDGGEKIANYIVEKRKAGTGRWQKVSSFLSKPTCEVRNLEPGTKYEFRVAAENPQGVSDFLETETPILAKLPYDAPQAPGSPKSVGTTEDSITLTWSAPKKDGGSPITGYVVEKREKGEEKWTKANITDIPDTEFQVKGLQEGKAYEFRVAAVNNAGIGEFSDGSGYIKALPPPVAPKINRDLLPTSKDIKAKVGEEFKIAIPYNGNPIPTVSWSQGGSPVLENNRIKFDIKPDMITLRCSKAELKDAGKYTLNLTNEKGSDSISMNVLVVDAPAKPEGPLEVKDITPESCILTWNPPKSTFSPYLEDGGSAVSNYVVEKQDKATGRWEPVSKFVRGTKYEVLGLTEGHEYNFRVSAENEYGVSEPLETSQSVVAQHPYTTPESPTSVAVDDVDESSVTLKWTKPKTDGGKKLEGYVIEYKEPSSNRWKAYNDVPIKENMGTVKGLDNDKEYEFRVRAKNAAGLGNPSDSTGPVQVKPKYVKPSTPGVPEASKVGRTFVELKWDKPRNDGGAKITGYVIEKREKGMNLWSKANEFPIVDNYFTVTGLPENSEFEFRIAATNAAGTGEPSLPCAPIKIKEKISGQAPDFVKKLSNTKASVGGEAAFSIEISGHPPPQLTWFRNGIEINTVGRNRVKVDGNTYTLLMSDVSEKDAGEITCEAKNALGKESCSAQLSVLAPPRFDKDLKDQKVTAGEQFKVKLPFSGTGPFDVKVKRDGRELQESDRIKISPFDDFLTFLIKDCEREDSGRYSIEISNDSGTAAVPFNLKVVSPPGAPSGPLAVSDITKSTCRLAWKPPKDDGGGKINSYLVERQEVGKPYWVTVSSHCKDTSIDVQGLYENSQYLFRVAAVTENGPGEFLQAESPIIAKMPFDAPETPGVPNVTEVGGDFVSLTWDKPKSDGGGKIQGYWVEKRERGTENWTRVNNNLCITNMINIPNLIEDRQYEFRVFAQNEAGLSKPSTASNSVKIKDPHAAEVPEFTSGLRKIQAVEGRTARFECEVSGNPKPDIQWFKGVREIYDSDKFEIVTEGNKQILIVKNIYGEDADEYSVRATNRGGSRVSRAELEIRSPPKINVPPRFREVCTFEKGENVVLKIPFTGNPKPTVKWIRDNEELRGSRFHQEVTERHAILTIKDASKLDDGPYRLQLDNELGSDSVVLKVQVNDRPDPPRFPVVENIRDDSVVLSWKPPLNDGGSFITEYVIERNEPPSDKWLRVASTRFNFHNVTGLSPNKEYRFRVFADNFYGRSEACEPTAPVKTEEPEAIRKKKQLEDEFGRRVRGKYDGPKINDYDKFYEDIWKKYVPQPVEIKQGSVYDYYDILEELGSGAFGVVHRCIEKATGRVFVAKFINTPYPLDKYTVKNEISIMNQLHHPKLINLHDAFEDKYEMVLILEFLSGGELFDRIAAEDYKMSEAEVINYMRQACEGLKHMHEHSIVHLDIKPENIMCETKKANSVKIIDFGLATKLNPDEIVKVTTATAEFASPEIVDREPVGFYTDMWAIGVLAYVLLSGLSPFAGEDDLETLQNVKRCDWEFDEEAFSSVSPEAKDFIRSLLQKDTKKRMTVHEALDHAWLQGDHSNLTNRIPSSRYNRIRQKIKEKYADWPAPQPAIGRIANFSSLRKHRPQEYQIYDTFFDRKEAAPRFVRKPRNQLTAEGQTAKFDCKIVAASPPIVTWYKDDSVLGQSYKHMQKYMGLEYELKISRIKMDDKGEYTVRAENSFGRKDEKATLKVEPGVEKPSAPSRETTPSTRKRIFEEKEFEKPVEDMSPNFNFDLRPRIIQAHSEFKLICCVQAHPPPKVQWYKDGREIQDGDHYTIKYSFGICTMEITNAKPEDSGKYTCIAINNLGQHETSCKVVVEDRVSSVTKETGSSQTSRTVRRTKSGVNIDEFSSYEESSSSSSVKKGRRGETIEESSYTSRKSTVKSSTSSSSRSDGREEPKEEAPKFTETLSPVTVNEGEGFTLSCSVTGVPEPNIEWFQNGQLLKSDDIISISFSRGVAKLKVGESVLEDDGDYVCKATNTAGVASTKANVTVIAKKVAPAKRVESVEAPRFIEPLQGQSASDGDPVTLQCRLSGKPDQVQWFRDGSEIKPSDDFRYENAGDLYKLIIVEIFPEDAGVYTCKATNAGGSISSSSTVFVAVPDEDSSAPVFTSFPKSVSLDEGNPVTFSCNLDSPSTVTVSWSKDGRPISDSGRFTFAQDGNSASFTIPAALSTDSGTYSVTASDDRGQASWTFSLLVRIGDSTSGDVDVQSLIDGAQ</sequence>
<dbReference type="CDD" id="cd14114">
    <property type="entry name" value="STKc_Twitchin_like"/>
    <property type="match status" value="1"/>
</dbReference>
<comment type="catalytic activity">
    <reaction evidence="30">
        <text>L-seryl-[protein] + ATP = O-phospho-L-seryl-[protein] + ADP + H(+)</text>
        <dbReference type="Rhea" id="RHEA:17989"/>
        <dbReference type="Rhea" id="RHEA-COMP:9863"/>
        <dbReference type="Rhea" id="RHEA-COMP:11604"/>
        <dbReference type="ChEBI" id="CHEBI:15378"/>
        <dbReference type="ChEBI" id="CHEBI:29999"/>
        <dbReference type="ChEBI" id="CHEBI:30616"/>
        <dbReference type="ChEBI" id="CHEBI:83421"/>
        <dbReference type="ChEBI" id="CHEBI:456216"/>
        <dbReference type="EC" id="2.7.11.1"/>
    </reaction>
</comment>
<evidence type="ECO:0000313" key="45">
    <source>
        <dbReference type="RefSeq" id="XP_055900290.1"/>
    </source>
</evidence>
<evidence type="ECO:0000256" key="17">
    <source>
        <dbReference type="ARBA" id="ARBA00022777"/>
    </source>
</evidence>
<dbReference type="FunFam" id="2.60.40.10:FF:000147">
    <property type="entry name" value="Myosin light chain kinase"/>
    <property type="match status" value="1"/>
</dbReference>
<keyword evidence="28" id="KW-0393">Immunoglobulin domain</keyword>
<dbReference type="GO" id="GO:0031672">
    <property type="term" value="C:A band"/>
    <property type="evidence" value="ECO:0007669"/>
    <property type="project" value="UniProtKB-ARBA"/>
</dbReference>
<dbReference type="RefSeq" id="XP_055900282.1">
    <property type="nucleotide sequence ID" value="XM_056044307.1"/>
</dbReference>
<evidence type="ECO:0000256" key="7">
    <source>
        <dbReference type="ARBA" id="ARBA00022433"/>
    </source>
</evidence>
<dbReference type="RefSeq" id="XP_055900287.1">
    <property type="nucleotide sequence ID" value="XM_056044312.1"/>
</dbReference>
<dbReference type="InterPro" id="IPR003961">
    <property type="entry name" value="FN3_dom"/>
</dbReference>
<feature type="compositionally biased region" description="Basic and acidic residues" evidence="33">
    <location>
        <begin position="942"/>
        <end position="954"/>
    </location>
</feature>
<keyword evidence="10" id="KW-0597">Phosphoprotein</keyword>
<keyword evidence="12" id="KW-0812">Transmembrane</keyword>
<dbReference type="FunFam" id="3.30.200.20:FF:000249">
    <property type="entry name" value="twitchin isoform X2"/>
    <property type="match status" value="1"/>
</dbReference>
<dbReference type="Pfam" id="PF00041">
    <property type="entry name" value="fn3"/>
    <property type="match status" value="15"/>
</dbReference>
<keyword evidence="8" id="KW-0963">Cytoplasm</keyword>
<feature type="domain" description="Ig-like" evidence="35">
    <location>
        <begin position="1304"/>
        <end position="1392"/>
    </location>
</feature>
<dbReference type="RefSeq" id="XP_055900284.1">
    <property type="nucleotide sequence ID" value="XM_056044309.1"/>
</dbReference>
<dbReference type="EC" id="2.7.11.1" evidence="6"/>
<feature type="domain" description="Ig-like" evidence="35">
    <location>
        <begin position="334"/>
        <end position="427"/>
    </location>
</feature>
<dbReference type="InterPro" id="IPR003598">
    <property type="entry name" value="Ig_sub2"/>
</dbReference>
<dbReference type="GO" id="GO:0007155">
    <property type="term" value="P:cell adhesion"/>
    <property type="evidence" value="ECO:0007669"/>
    <property type="project" value="UniProtKB-KW"/>
</dbReference>
<dbReference type="RefSeq" id="XP_055900290.1">
    <property type="nucleotide sequence ID" value="XM_056044315.1"/>
</dbReference>
<dbReference type="FunFam" id="2.60.40.10:FF:000425">
    <property type="entry name" value="Myosin light chain kinase"/>
    <property type="match status" value="2"/>
</dbReference>
<dbReference type="FunFam" id="1.10.510.10:FF:000321">
    <property type="entry name" value="Bent, isoform C"/>
    <property type="match status" value="1"/>
</dbReference>
<dbReference type="FunFam" id="2.60.40.10:FF:000031">
    <property type="entry name" value="Myosin-binding protein C, slow type"/>
    <property type="match status" value="4"/>
</dbReference>
<feature type="region of interest" description="Disordered" evidence="33">
    <location>
        <begin position="2566"/>
        <end position="2592"/>
    </location>
</feature>
<dbReference type="GO" id="GO:0005198">
    <property type="term" value="F:structural molecule activity"/>
    <property type="evidence" value="ECO:0007669"/>
    <property type="project" value="UniProtKB-ARBA"/>
</dbReference>
<dbReference type="CDD" id="cd00063">
    <property type="entry name" value="FN3"/>
    <property type="match status" value="15"/>
</dbReference>
<dbReference type="Pfam" id="PF00069">
    <property type="entry name" value="Pkinase"/>
    <property type="match status" value="1"/>
</dbReference>
<organism evidence="37 40">
    <name type="scientific">Biomphalaria glabrata</name>
    <name type="common">Bloodfluke planorb</name>
    <name type="synonym">Freshwater snail</name>
    <dbReference type="NCBI Taxonomy" id="6526"/>
    <lineage>
        <taxon>Eukaryota</taxon>
        <taxon>Metazoa</taxon>
        <taxon>Spiralia</taxon>
        <taxon>Lophotrochozoa</taxon>
        <taxon>Mollusca</taxon>
        <taxon>Gastropoda</taxon>
        <taxon>Heterobranchia</taxon>
        <taxon>Euthyneura</taxon>
        <taxon>Panpulmonata</taxon>
        <taxon>Hygrophila</taxon>
        <taxon>Lymnaeoidea</taxon>
        <taxon>Planorbidae</taxon>
        <taxon>Biomphalaria</taxon>
    </lineage>
</organism>
<dbReference type="GeneID" id="106054261"/>
<feature type="domain" description="Fibronectin type-III" evidence="36">
    <location>
        <begin position="2784"/>
        <end position="2880"/>
    </location>
</feature>
<proteinExistence type="inferred from homology"/>
<feature type="domain" description="Ig-like" evidence="35">
    <location>
        <begin position="3775"/>
        <end position="3867"/>
    </location>
</feature>
<dbReference type="Proteomes" id="UP001165740">
    <property type="component" value="Chromosome 10"/>
</dbReference>
<dbReference type="FunFam" id="2.60.40.10:FF:000160">
    <property type="entry name" value="Titin a"/>
    <property type="match status" value="1"/>
</dbReference>
<dbReference type="InterPro" id="IPR036116">
    <property type="entry name" value="FN3_sf"/>
</dbReference>
<dbReference type="InterPro" id="IPR008271">
    <property type="entry name" value="Ser/Thr_kinase_AS"/>
</dbReference>
<feature type="region of interest" description="Disordered" evidence="33">
    <location>
        <begin position="1070"/>
        <end position="1090"/>
    </location>
</feature>
<dbReference type="FunFam" id="2.60.40.10:FF:000051">
    <property type="entry name" value="Uncharacterized protein, isoform J"/>
    <property type="match status" value="2"/>
</dbReference>
<evidence type="ECO:0000256" key="14">
    <source>
        <dbReference type="ARBA" id="ARBA00022729"/>
    </source>
</evidence>
<feature type="domain" description="Ig-like" evidence="35">
    <location>
        <begin position="1585"/>
        <end position="1673"/>
    </location>
</feature>
<feature type="domain" description="Fibronectin type-III" evidence="36">
    <location>
        <begin position="2290"/>
        <end position="2383"/>
    </location>
</feature>
<dbReference type="GO" id="GO:0016020">
    <property type="term" value="C:membrane"/>
    <property type="evidence" value="ECO:0007669"/>
    <property type="project" value="UniProtKB-SubCell"/>
</dbReference>
<evidence type="ECO:0000256" key="23">
    <source>
        <dbReference type="ARBA" id="ARBA00022989"/>
    </source>
</evidence>
<name>A0A9W3BLJ3_BIOGL</name>
<evidence type="ECO:0000313" key="40">
    <source>
        <dbReference type="RefSeq" id="XP_055900284.1"/>
    </source>
</evidence>
<evidence type="ECO:0000256" key="27">
    <source>
        <dbReference type="ARBA" id="ARBA00023242"/>
    </source>
</evidence>
<dbReference type="GO" id="GO:0005524">
    <property type="term" value="F:ATP binding"/>
    <property type="evidence" value="ECO:0007669"/>
    <property type="project" value="UniProtKB-UniRule"/>
</dbReference>
<feature type="domain" description="Ig-like" evidence="35">
    <location>
        <begin position="1490"/>
        <end position="1564"/>
    </location>
</feature>
<evidence type="ECO:0000256" key="28">
    <source>
        <dbReference type="ARBA" id="ARBA00023319"/>
    </source>
</evidence>
<feature type="domain" description="Ig-like" evidence="35">
    <location>
        <begin position="4751"/>
        <end position="4838"/>
    </location>
</feature>
<dbReference type="SUPFAM" id="SSF49265">
    <property type="entry name" value="Fibronectin type III"/>
    <property type="match status" value="9"/>
</dbReference>
<feature type="domain" description="Ig-like" evidence="35">
    <location>
        <begin position="117"/>
        <end position="210"/>
    </location>
</feature>
<dbReference type="GO" id="GO:0046872">
    <property type="term" value="F:metal ion binding"/>
    <property type="evidence" value="ECO:0007669"/>
    <property type="project" value="UniProtKB-KW"/>
</dbReference>
<dbReference type="SMART" id="SM00060">
    <property type="entry name" value="FN3"/>
    <property type="match status" value="15"/>
</dbReference>
<comment type="similarity">
    <text evidence="5">Belongs to the protein kinase superfamily. CAMK Ser/Thr protein kinase family.</text>
</comment>
<dbReference type="Gene3D" id="3.30.200.20">
    <property type="entry name" value="Phosphorylase Kinase, domain 1"/>
    <property type="match status" value="1"/>
</dbReference>
<feature type="domain" description="Fibronectin type-III" evidence="36">
    <location>
        <begin position="1680"/>
        <end position="1774"/>
    </location>
</feature>
<feature type="domain" description="Ig-like" evidence="35">
    <location>
        <begin position="1201"/>
        <end position="1287"/>
    </location>
</feature>
<evidence type="ECO:0000313" key="38">
    <source>
        <dbReference type="RefSeq" id="XP_055900282.1"/>
    </source>
</evidence>
<dbReference type="Pfam" id="PF07679">
    <property type="entry name" value="I-set"/>
    <property type="match status" value="25"/>
</dbReference>
<feature type="domain" description="Ig-like" evidence="35">
    <location>
        <begin position="4470"/>
        <end position="4558"/>
    </location>
</feature>
<evidence type="ECO:0000256" key="3">
    <source>
        <dbReference type="ARBA" id="ARBA00004167"/>
    </source>
</evidence>
<evidence type="ECO:0000256" key="21">
    <source>
        <dbReference type="ARBA" id="ARBA00022860"/>
    </source>
</evidence>
<dbReference type="SUPFAM" id="SSF48726">
    <property type="entry name" value="Immunoglobulin"/>
    <property type="match status" value="26"/>
</dbReference>
<feature type="domain" description="Ig-like" evidence="35">
    <location>
        <begin position="4849"/>
        <end position="4935"/>
    </location>
</feature>
<dbReference type="GO" id="GO:0032982">
    <property type="term" value="C:myosin filament"/>
    <property type="evidence" value="ECO:0007669"/>
    <property type="project" value="UniProtKB-KW"/>
</dbReference>
<dbReference type="Gene3D" id="2.60.40.10">
    <property type="entry name" value="Immunoglobulins"/>
    <property type="match status" value="41"/>
</dbReference>
<dbReference type="InterPro" id="IPR013098">
    <property type="entry name" value="Ig_I-set"/>
</dbReference>
<feature type="compositionally biased region" description="Basic and acidic residues" evidence="33">
    <location>
        <begin position="811"/>
        <end position="848"/>
    </location>
</feature>
<feature type="compositionally biased region" description="Low complexity" evidence="33">
    <location>
        <begin position="4615"/>
        <end position="4633"/>
    </location>
</feature>
<feature type="domain" description="Ig-like" evidence="35">
    <location>
        <begin position="9"/>
        <end position="102"/>
    </location>
</feature>
<dbReference type="InterPro" id="IPR000719">
    <property type="entry name" value="Prot_kinase_dom"/>
</dbReference>
<feature type="domain" description="Fibronectin type-III" evidence="36">
    <location>
        <begin position="3581"/>
        <end position="3676"/>
    </location>
</feature>
<feature type="compositionally biased region" description="Basic and acidic residues" evidence="33">
    <location>
        <begin position="740"/>
        <end position="787"/>
    </location>
</feature>
<dbReference type="GO" id="GO:0009888">
    <property type="term" value="P:tissue development"/>
    <property type="evidence" value="ECO:0007669"/>
    <property type="project" value="UniProtKB-ARBA"/>
</dbReference>
<evidence type="ECO:0000256" key="20">
    <source>
        <dbReference type="ARBA" id="ARBA00022842"/>
    </source>
</evidence>
<dbReference type="InterPro" id="IPR003599">
    <property type="entry name" value="Ig_sub"/>
</dbReference>
<keyword evidence="22" id="KW-0130">Cell adhesion</keyword>
<keyword evidence="18" id="KW-0106">Calcium</keyword>
<dbReference type="SMART" id="SM00220">
    <property type="entry name" value="S_TKc"/>
    <property type="match status" value="1"/>
</dbReference>
<evidence type="ECO:0000256" key="2">
    <source>
        <dbReference type="ARBA" id="ARBA00004123"/>
    </source>
</evidence>
<feature type="domain" description="Ig-like" evidence="35">
    <location>
        <begin position="229"/>
        <end position="317"/>
    </location>
</feature>
<feature type="region of interest" description="Disordered" evidence="33">
    <location>
        <begin position="4432"/>
        <end position="4452"/>
    </location>
</feature>
<feature type="compositionally biased region" description="Basic and acidic residues" evidence="33">
    <location>
        <begin position="874"/>
        <end position="884"/>
    </location>
</feature>
<evidence type="ECO:0000256" key="26">
    <source>
        <dbReference type="ARBA" id="ARBA00023179"/>
    </source>
</evidence>
<dbReference type="GO" id="GO:0045989">
    <property type="term" value="P:positive regulation of striated muscle contraction"/>
    <property type="evidence" value="ECO:0007669"/>
    <property type="project" value="UniProtKB-ARBA"/>
</dbReference>
<feature type="region of interest" description="Disordered" evidence="33">
    <location>
        <begin position="1109"/>
        <end position="1170"/>
    </location>
</feature>
<evidence type="ECO:0000256" key="33">
    <source>
        <dbReference type="SAM" id="MobiDB-lite"/>
    </source>
</evidence>
<evidence type="ECO:0000256" key="12">
    <source>
        <dbReference type="ARBA" id="ARBA00022692"/>
    </source>
</evidence>
<evidence type="ECO:0000256" key="30">
    <source>
        <dbReference type="ARBA" id="ARBA00048679"/>
    </source>
</evidence>
<feature type="domain" description="Fibronectin type-III" evidence="36">
    <location>
        <begin position="3191"/>
        <end position="3286"/>
    </location>
</feature>
<feature type="domain" description="Ig-like" evidence="35">
    <location>
        <begin position="2192"/>
        <end position="2280"/>
    </location>
</feature>
<dbReference type="FunFam" id="2.60.40.10:FF:000056">
    <property type="entry name" value="twitchin isoform X4"/>
    <property type="match status" value="3"/>
</dbReference>
<evidence type="ECO:0000313" key="39">
    <source>
        <dbReference type="RefSeq" id="XP_055900283.1"/>
    </source>
</evidence>
<feature type="region of interest" description="Disordered" evidence="33">
    <location>
        <begin position="730"/>
        <end position="965"/>
    </location>
</feature>
<keyword evidence="24" id="KW-0472">Membrane</keyword>
<evidence type="ECO:0000313" key="46">
    <source>
        <dbReference type="RefSeq" id="XP_055900291.1"/>
    </source>
</evidence>
<feature type="domain" description="Ig-like" evidence="35">
    <location>
        <begin position="3682"/>
        <end position="3770"/>
    </location>
</feature>
<dbReference type="InterPro" id="IPR017441">
    <property type="entry name" value="Protein_kinase_ATP_BS"/>
</dbReference>
<dbReference type="FunFam" id="2.60.40.10:FF:000097">
    <property type="entry name" value="Bent, isoform F"/>
    <property type="match status" value="4"/>
</dbReference>
<dbReference type="PANTHER" id="PTHR14340:SF9">
    <property type="entry name" value="FIBRONECTIN TYPE-III DOMAIN-CONTAINING PROTEIN"/>
    <property type="match status" value="1"/>
</dbReference>
<feature type="domain" description="Fibronectin type-III" evidence="36">
    <location>
        <begin position="2684"/>
        <end position="2778"/>
    </location>
</feature>
<evidence type="ECO:0000256" key="5">
    <source>
        <dbReference type="ARBA" id="ARBA00006692"/>
    </source>
</evidence>
<evidence type="ECO:0000259" key="36">
    <source>
        <dbReference type="PROSITE" id="PS50853"/>
    </source>
</evidence>